<name>A0AAV7RAA2_PLEWA</name>
<dbReference type="AlphaFoldDB" id="A0AAV7RAA2"/>
<dbReference type="Proteomes" id="UP001066276">
    <property type="component" value="Chromosome 5"/>
</dbReference>
<sequence length="87" mass="9000">MTVGVVHWRRAALELHRTCRGAERIPLQVNSGSGSTSKAAGVVGEAPGVEVRKAATAERNSEESVPLQGVDSPLLAPQAPQVQTSGS</sequence>
<evidence type="ECO:0000313" key="2">
    <source>
        <dbReference type="EMBL" id="KAJ1148592.1"/>
    </source>
</evidence>
<organism evidence="2 3">
    <name type="scientific">Pleurodeles waltl</name>
    <name type="common">Iberian ribbed newt</name>
    <dbReference type="NCBI Taxonomy" id="8319"/>
    <lineage>
        <taxon>Eukaryota</taxon>
        <taxon>Metazoa</taxon>
        <taxon>Chordata</taxon>
        <taxon>Craniata</taxon>
        <taxon>Vertebrata</taxon>
        <taxon>Euteleostomi</taxon>
        <taxon>Amphibia</taxon>
        <taxon>Batrachia</taxon>
        <taxon>Caudata</taxon>
        <taxon>Salamandroidea</taxon>
        <taxon>Salamandridae</taxon>
        <taxon>Pleurodelinae</taxon>
        <taxon>Pleurodeles</taxon>
    </lineage>
</organism>
<keyword evidence="3" id="KW-1185">Reference proteome</keyword>
<feature type="compositionally biased region" description="Basic and acidic residues" evidence="1">
    <location>
        <begin position="53"/>
        <end position="62"/>
    </location>
</feature>
<dbReference type="EMBL" id="JANPWB010000009">
    <property type="protein sequence ID" value="KAJ1148592.1"/>
    <property type="molecule type" value="Genomic_DNA"/>
</dbReference>
<reference evidence="2" key="1">
    <citation type="journal article" date="2022" name="bioRxiv">
        <title>Sequencing and chromosome-scale assembly of the giantPleurodeles waltlgenome.</title>
        <authorList>
            <person name="Brown T."/>
            <person name="Elewa A."/>
            <person name="Iarovenko S."/>
            <person name="Subramanian E."/>
            <person name="Araus A.J."/>
            <person name="Petzold A."/>
            <person name="Susuki M."/>
            <person name="Suzuki K.-i.T."/>
            <person name="Hayashi T."/>
            <person name="Toyoda A."/>
            <person name="Oliveira C."/>
            <person name="Osipova E."/>
            <person name="Leigh N.D."/>
            <person name="Simon A."/>
            <person name="Yun M.H."/>
        </authorList>
    </citation>
    <scope>NUCLEOTIDE SEQUENCE</scope>
    <source>
        <strain evidence="2">20211129_DDA</strain>
        <tissue evidence="2">Liver</tissue>
    </source>
</reference>
<proteinExistence type="predicted"/>
<accession>A0AAV7RAA2</accession>
<gene>
    <name evidence="2" type="ORF">NDU88_001420</name>
</gene>
<evidence type="ECO:0000256" key="1">
    <source>
        <dbReference type="SAM" id="MobiDB-lite"/>
    </source>
</evidence>
<feature type="region of interest" description="Disordered" evidence="1">
    <location>
        <begin position="53"/>
        <end position="87"/>
    </location>
</feature>
<protein>
    <submittedName>
        <fullName evidence="2">Uncharacterized protein</fullName>
    </submittedName>
</protein>
<evidence type="ECO:0000313" key="3">
    <source>
        <dbReference type="Proteomes" id="UP001066276"/>
    </source>
</evidence>
<comment type="caution">
    <text evidence="2">The sequence shown here is derived from an EMBL/GenBank/DDBJ whole genome shotgun (WGS) entry which is preliminary data.</text>
</comment>